<dbReference type="PRINTS" id="PR00411">
    <property type="entry name" value="PNDRDTASEI"/>
</dbReference>
<protein>
    <submittedName>
        <fullName evidence="7">FAD-dependent oxidoreductase</fullName>
    </submittedName>
</protein>
<sequence>MADFDLVVIGSGPAGEKGAVHAALHGKRVAVVEREPVPGGTAANTGTLPSKTLRETSLYLSGFRQRGLYKVEANLPHETTVSDFLYRERRVKGIERQRILEDLKRHGVELVYGRGTLADAHTVVVSREGEPERRLTADVILVATGSSPFRPPLYPFGDPRVHDSDELLDIQQLPRALAVVGAGVIGSEYACMFAALNVQVTLVDPKPELLPFLDDELSALLKRRMEALGVKMRLGHTVEAVEVPPDPNASIRLTLKEGERLEVDQVLVASGRSANTAGLGLEAVGVKLGARGQVEVGPEYQTTVPGIYAAGDVIGFPALASTSMEQARIAVMHAFGLEANRMAPVLPYASTPSPRCPWRARRRSHSRPRTSPTWWAGPPSPPTRAGKSLASRTGC</sequence>
<proteinExistence type="inferred from homology"/>
<keyword evidence="4" id="KW-0274">FAD</keyword>
<dbReference type="SUPFAM" id="SSF51905">
    <property type="entry name" value="FAD/NAD(P)-binding domain"/>
    <property type="match status" value="1"/>
</dbReference>
<evidence type="ECO:0000259" key="6">
    <source>
        <dbReference type="Pfam" id="PF07992"/>
    </source>
</evidence>
<dbReference type="Proteomes" id="UP001207654">
    <property type="component" value="Unassembled WGS sequence"/>
</dbReference>
<dbReference type="InterPro" id="IPR023753">
    <property type="entry name" value="FAD/NAD-binding_dom"/>
</dbReference>
<dbReference type="RefSeq" id="WP_267540604.1">
    <property type="nucleotide sequence ID" value="NZ_JAPNKA010000001.1"/>
</dbReference>
<comment type="similarity">
    <text evidence="2">Belongs to the class-I pyridine nucleotide-disulfide oxidoreductase family.</text>
</comment>
<comment type="cofactor">
    <cofactor evidence="1">
        <name>FAD</name>
        <dbReference type="ChEBI" id="CHEBI:57692"/>
    </cofactor>
</comment>
<gene>
    <name evidence="7" type="ORF">OV287_47010</name>
</gene>
<evidence type="ECO:0000256" key="3">
    <source>
        <dbReference type="ARBA" id="ARBA00022630"/>
    </source>
</evidence>
<comment type="caution">
    <text evidence="7">The sequence shown here is derived from an EMBL/GenBank/DDBJ whole genome shotgun (WGS) entry which is preliminary data.</text>
</comment>
<evidence type="ECO:0000256" key="5">
    <source>
        <dbReference type="SAM" id="MobiDB-lite"/>
    </source>
</evidence>
<dbReference type="PRINTS" id="PR00368">
    <property type="entry name" value="FADPNR"/>
</dbReference>
<organism evidence="7 8">
    <name type="scientific">Archangium lansingense</name>
    <dbReference type="NCBI Taxonomy" id="2995310"/>
    <lineage>
        <taxon>Bacteria</taxon>
        <taxon>Pseudomonadati</taxon>
        <taxon>Myxococcota</taxon>
        <taxon>Myxococcia</taxon>
        <taxon>Myxococcales</taxon>
        <taxon>Cystobacterineae</taxon>
        <taxon>Archangiaceae</taxon>
        <taxon>Archangium</taxon>
    </lineage>
</organism>
<evidence type="ECO:0000313" key="7">
    <source>
        <dbReference type="EMBL" id="MCY1082025.1"/>
    </source>
</evidence>
<dbReference type="InterPro" id="IPR036188">
    <property type="entry name" value="FAD/NAD-bd_sf"/>
</dbReference>
<dbReference type="EMBL" id="JAPNKA010000001">
    <property type="protein sequence ID" value="MCY1082025.1"/>
    <property type="molecule type" value="Genomic_DNA"/>
</dbReference>
<dbReference type="Gene3D" id="3.50.50.60">
    <property type="entry name" value="FAD/NAD(P)-binding domain"/>
    <property type="match status" value="2"/>
</dbReference>
<reference evidence="7 8" key="1">
    <citation type="submission" date="2022-11" db="EMBL/GenBank/DDBJ databases">
        <title>Minimal conservation of predation-associated metabolite biosynthetic gene clusters underscores biosynthetic potential of Myxococcota including descriptions for ten novel species: Archangium lansinium sp. nov., Myxococcus landrumus sp. nov., Nannocystis bai.</title>
        <authorList>
            <person name="Ahearne A."/>
            <person name="Stevens C."/>
            <person name="Phillips K."/>
        </authorList>
    </citation>
    <scope>NUCLEOTIDE SEQUENCE [LARGE SCALE GENOMIC DNA]</scope>
    <source>
        <strain evidence="7 8">MIWBW</strain>
    </source>
</reference>
<evidence type="ECO:0000313" key="8">
    <source>
        <dbReference type="Proteomes" id="UP001207654"/>
    </source>
</evidence>
<evidence type="ECO:0000256" key="4">
    <source>
        <dbReference type="ARBA" id="ARBA00022827"/>
    </source>
</evidence>
<dbReference type="Pfam" id="PF07992">
    <property type="entry name" value="Pyr_redox_2"/>
    <property type="match status" value="1"/>
</dbReference>
<dbReference type="PANTHER" id="PTHR22912">
    <property type="entry name" value="DISULFIDE OXIDOREDUCTASE"/>
    <property type="match status" value="1"/>
</dbReference>
<dbReference type="InterPro" id="IPR050151">
    <property type="entry name" value="Class-I_Pyr_Nuc-Dis_Oxidored"/>
</dbReference>
<keyword evidence="8" id="KW-1185">Reference proteome</keyword>
<dbReference type="PANTHER" id="PTHR22912:SF93">
    <property type="entry name" value="SOLUBLE PYRIDINE NUCLEOTIDE TRANSHYDROGENASE"/>
    <property type="match status" value="1"/>
</dbReference>
<feature type="region of interest" description="Disordered" evidence="5">
    <location>
        <begin position="353"/>
        <end position="395"/>
    </location>
</feature>
<feature type="compositionally biased region" description="Basic residues" evidence="5">
    <location>
        <begin position="358"/>
        <end position="368"/>
    </location>
</feature>
<accession>A0ABT4AK27</accession>
<feature type="domain" description="FAD/NAD(P)-binding" evidence="6">
    <location>
        <begin position="4"/>
        <end position="327"/>
    </location>
</feature>
<evidence type="ECO:0000256" key="2">
    <source>
        <dbReference type="ARBA" id="ARBA00007532"/>
    </source>
</evidence>
<keyword evidence="3" id="KW-0285">Flavoprotein</keyword>
<evidence type="ECO:0000256" key="1">
    <source>
        <dbReference type="ARBA" id="ARBA00001974"/>
    </source>
</evidence>
<name>A0ABT4AK27_9BACT</name>